<evidence type="ECO:0000259" key="2">
    <source>
        <dbReference type="Pfam" id="PF25876"/>
    </source>
</evidence>
<dbReference type="Gene3D" id="2.40.420.20">
    <property type="match status" value="1"/>
</dbReference>
<reference evidence="4 5" key="1">
    <citation type="submission" date="2018-08" db="EMBL/GenBank/DDBJ databases">
        <title>Recombination of ecologically and evolutionarily significant loci maintains genetic cohesion in the Pseudomonas syringae species complex.</title>
        <authorList>
            <person name="Dillon M."/>
            <person name="Thakur S."/>
            <person name="Almeida R.N.D."/>
            <person name="Weir B.S."/>
            <person name="Guttman D.S."/>
        </authorList>
    </citation>
    <scope>NUCLEOTIDE SEQUENCE [LARGE SCALE GENOMIC DNA]</scope>
    <source>
        <strain evidence="4 5">ICMP 3353</strain>
    </source>
</reference>
<dbReference type="Gene3D" id="1.10.287.470">
    <property type="entry name" value="Helix hairpin bin"/>
    <property type="match status" value="1"/>
</dbReference>
<dbReference type="InterPro" id="IPR058792">
    <property type="entry name" value="Beta-barrel_RND_2"/>
</dbReference>
<dbReference type="Gene3D" id="2.40.30.170">
    <property type="match status" value="1"/>
</dbReference>
<dbReference type="RefSeq" id="WP_259644869.1">
    <property type="nucleotide sequence ID" value="NZ_RBRE01000004.1"/>
</dbReference>
<evidence type="ECO:0000313" key="5">
    <source>
        <dbReference type="Proteomes" id="UP000277236"/>
    </source>
</evidence>
<dbReference type="Proteomes" id="UP000277236">
    <property type="component" value="Unassembled WGS sequence"/>
</dbReference>
<dbReference type="GO" id="GO:0015562">
    <property type="term" value="F:efflux transmembrane transporter activity"/>
    <property type="evidence" value="ECO:0007669"/>
    <property type="project" value="TreeGrafter"/>
</dbReference>
<comment type="caution">
    <text evidence="4">The sequence shown here is derived from an EMBL/GenBank/DDBJ whole genome shotgun (WGS) entry which is preliminary data.</text>
</comment>
<dbReference type="GO" id="GO:1990281">
    <property type="term" value="C:efflux pump complex"/>
    <property type="evidence" value="ECO:0007669"/>
    <property type="project" value="TreeGrafter"/>
</dbReference>
<dbReference type="NCBIfam" id="TIGR01730">
    <property type="entry name" value="RND_mfp"/>
    <property type="match status" value="1"/>
</dbReference>
<evidence type="ECO:0000259" key="3">
    <source>
        <dbReference type="Pfam" id="PF25954"/>
    </source>
</evidence>
<dbReference type="Gene3D" id="2.40.50.100">
    <property type="match status" value="1"/>
</dbReference>
<comment type="similarity">
    <text evidence="1">Belongs to the membrane fusion protein (MFP) (TC 8.A.1) family.</text>
</comment>
<proteinExistence type="inferred from homology"/>
<dbReference type="EMBL" id="RBRE01000004">
    <property type="protein sequence ID" value="RMQ50855.1"/>
    <property type="molecule type" value="Genomic_DNA"/>
</dbReference>
<evidence type="ECO:0000256" key="1">
    <source>
        <dbReference type="ARBA" id="ARBA00009477"/>
    </source>
</evidence>
<dbReference type="InterPro" id="IPR058624">
    <property type="entry name" value="MdtA-like_HH"/>
</dbReference>
<accession>A0A3M4MAW9</accession>
<dbReference type="PANTHER" id="PTHR30469:SF15">
    <property type="entry name" value="HLYD FAMILY OF SECRETION PROTEINS"/>
    <property type="match status" value="1"/>
</dbReference>
<name>A0A3M4MAW9_PSECI</name>
<evidence type="ECO:0000313" key="4">
    <source>
        <dbReference type="EMBL" id="RMQ50855.1"/>
    </source>
</evidence>
<dbReference type="PANTHER" id="PTHR30469">
    <property type="entry name" value="MULTIDRUG RESISTANCE PROTEIN MDTA"/>
    <property type="match status" value="1"/>
</dbReference>
<dbReference type="PROSITE" id="PS51257">
    <property type="entry name" value="PROKAR_LIPOPROTEIN"/>
    <property type="match status" value="1"/>
</dbReference>
<dbReference type="Pfam" id="PF25876">
    <property type="entry name" value="HH_MFP_RND"/>
    <property type="match status" value="1"/>
</dbReference>
<gene>
    <name evidence="4" type="ORF">ALQ04_01799</name>
</gene>
<dbReference type="Pfam" id="PF25954">
    <property type="entry name" value="Beta-barrel_RND_2"/>
    <property type="match status" value="1"/>
</dbReference>
<feature type="domain" description="Multidrug resistance protein MdtA-like alpha-helical hairpin" evidence="2">
    <location>
        <begin position="102"/>
        <end position="171"/>
    </location>
</feature>
<dbReference type="InterPro" id="IPR006143">
    <property type="entry name" value="RND_pump_MFP"/>
</dbReference>
<organism evidence="4 5">
    <name type="scientific">Pseudomonas cichorii</name>
    <dbReference type="NCBI Taxonomy" id="36746"/>
    <lineage>
        <taxon>Bacteria</taxon>
        <taxon>Pseudomonadati</taxon>
        <taxon>Pseudomonadota</taxon>
        <taxon>Gammaproteobacteria</taxon>
        <taxon>Pseudomonadales</taxon>
        <taxon>Pseudomonadaceae</taxon>
        <taxon>Pseudomonas</taxon>
    </lineage>
</organism>
<dbReference type="AlphaFoldDB" id="A0A3M4MAW9"/>
<protein>
    <submittedName>
        <fullName evidence="4">RND family efflux transporter MFP subunit</fullName>
    </submittedName>
</protein>
<sequence length="363" mass="40486">MSLTIKTCIQLWMFCVLLMFLSGCRDKPVREFIERPVLFTEIVDQRHDLHGRFAGSIQPQYEVAMGFRIAGRIATRHAETGQLVRKGELLATLEPSDQQNQLRARQAELNKAQASWQQTRDEQLRYQQLFERGVGSRAHLDRLSSDLRSQEALLHQARIAAEQARDHLSYTRLLAEFDGVVTGWHAEVGQVMVTGHSVVSLARPESREAVVDLPVELAASLAEGMQIKVVSQLNEQVSVTAQVRQLSPQIDAATRTRRVRLALQQIPDSFRLGSTVSVEISSNVASFRELPDSALQELNGQAQVWVIDPQTATLNPRPVQVLIRHGSSVRVSGELNDGDKVVIAGVNSLRAGQKIRVEREVSL</sequence>
<feature type="domain" description="CusB-like beta-barrel" evidence="3">
    <location>
        <begin position="211"/>
        <end position="282"/>
    </location>
</feature>
<dbReference type="SUPFAM" id="SSF111369">
    <property type="entry name" value="HlyD-like secretion proteins"/>
    <property type="match status" value="1"/>
</dbReference>